<dbReference type="OrthoDB" id="3688891at2"/>
<dbReference type="EMBL" id="FNSO01000004">
    <property type="protein sequence ID" value="SED31366.1"/>
    <property type="molecule type" value="Genomic_DNA"/>
</dbReference>
<sequence>MLLRNKITAGMLAAGAAAVVVAWGLASTPTVDVRPLAGAAARSYVQRDTSSVPVRLRSCDHSTPDNQNVGGCGTIDDLYDGGSVVMRCWRDTSPPGNEYRSPRWFYVTQGDRNPHPGWSGWVYADLVKDQASVPPCSAEILKDYPLPPVQPLTFHVTGSCTTAEGRLTATSSGFTPGGRFTSNTGFQPSGWMYDEHDGVVAADGSIPWILDCHGDQDVDIALSTSIVDEATQRVIGDDFVVPPPKPTAPPAPPVPSTGPPIDRPEPTTSAPAPTVKAAPTTRTITVFDKVLDGPARVREDVPAYLSTVTKNFCRSAGCMLPGTEVSSGAQVVAFCQARGARTTNGNDHDPADDSNPQLAVSDLWYGIRWPDGRSGYLSEVWISSNHRGGLGLPGC</sequence>
<organism evidence="2 3">
    <name type="scientific">Amycolatopsis tolypomycina</name>
    <dbReference type="NCBI Taxonomy" id="208445"/>
    <lineage>
        <taxon>Bacteria</taxon>
        <taxon>Bacillati</taxon>
        <taxon>Actinomycetota</taxon>
        <taxon>Actinomycetes</taxon>
        <taxon>Pseudonocardiales</taxon>
        <taxon>Pseudonocardiaceae</taxon>
        <taxon>Amycolatopsis</taxon>
    </lineage>
</organism>
<name>A0A1H4ZMC9_9PSEU</name>
<feature type="compositionally biased region" description="Pro residues" evidence="1">
    <location>
        <begin position="242"/>
        <end position="258"/>
    </location>
</feature>
<keyword evidence="3" id="KW-1185">Reference proteome</keyword>
<accession>A0A1H4ZMC9</accession>
<dbReference type="Proteomes" id="UP000199622">
    <property type="component" value="Unassembled WGS sequence"/>
</dbReference>
<evidence type="ECO:0000313" key="2">
    <source>
        <dbReference type="EMBL" id="SED31366.1"/>
    </source>
</evidence>
<dbReference type="AlphaFoldDB" id="A0A1H4ZMC9"/>
<evidence type="ECO:0000256" key="1">
    <source>
        <dbReference type="SAM" id="MobiDB-lite"/>
    </source>
</evidence>
<protein>
    <submittedName>
        <fullName evidence="2">Uncharacterized protein</fullName>
    </submittedName>
</protein>
<feature type="compositionally biased region" description="Low complexity" evidence="1">
    <location>
        <begin position="266"/>
        <end position="278"/>
    </location>
</feature>
<reference evidence="3" key="1">
    <citation type="submission" date="2016-10" db="EMBL/GenBank/DDBJ databases">
        <authorList>
            <person name="Varghese N."/>
            <person name="Submissions S."/>
        </authorList>
    </citation>
    <scope>NUCLEOTIDE SEQUENCE [LARGE SCALE GENOMIC DNA]</scope>
    <source>
        <strain evidence="3">DSM 44544</strain>
    </source>
</reference>
<feature type="region of interest" description="Disordered" evidence="1">
    <location>
        <begin position="242"/>
        <end position="278"/>
    </location>
</feature>
<gene>
    <name evidence="2" type="ORF">SAMN04489727_7364</name>
</gene>
<evidence type="ECO:0000313" key="3">
    <source>
        <dbReference type="Proteomes" id="UP000199622"/>
    </source>
</evidence>
<dbReference type="STRING" id="208445.SAMN04489727_7364"/>
<dbReference type="RefSeq" id="WP_091316239.1">
    <property type="nucleotide sequence ID" value="NZ_FNSO01000004.1"/>
</dbReference>
<proteinExistence type="predicted"/>